<dbReference type="Gene3D" id="3.40.190.10">
    <property type="entry name" value="Periplasmic binding protein-like II"/>
    <property type="match status" value="1"/>
</dbReference>
<keyword evidence="4" id="KW-1185">Reference proteome</keyword>
<gene>
    <name evidence="3" type="ORF">JMJ56_32415</name>
</gene>
<evidence type="ECO:0000313" key="3">
    <source>
        <dbReference type="EMBL" id="MBL6082669.1"/>
    </source>
</evidence>
<dbReference type="PANTHER" id="PTHR42928:SF5">
    <property type="entry name" value="BLR1237 PROTEIN"/>
    <property type="match status" value="1"/>
</dbReference>
<organism evidence="3 4">
    <name type="scientific">Belnapia arida</name>
    <dbReference type="NCBI Taxonomy" id="2804533"/>
    <lineage>
        <taxon>Bacteria</taxon>
        <taxon>Pseudomonadati</taxon>
        <taxon>Pseudomonadota</taxon>
        <taxon>Alphaproteobacteria</taxon>
        <taxon>Acetobacterales</taxon>
        <taxon>Roseomonadaceae</taxon>
        <taxon>Belnapia</taxon>
    </lineage>
</organism>
<dbReference type="CDD" id="cd13578">
    <property type="entry name" value="PBP2_Bug27"/>
    <property type="match status" value="1"/>
</dbReference>
<sequence>MRRLLTRLSTMLLCLGMVAPAAAQAPQYPSRPIRIIVTFSPGGTADALARIVAREMAGSLSQGVVVENRSGASGLIGTEYMAKAAADGYTLGVNSVSQIALPFAARAIGYDPRSLRPVTLIATVPGLLSAHPNLPARTLQDVITMARQAPGTLAYGNPGSLSAAALAMEMMKLQTGSAIATVSYRGGGPALVDLVSGAVQLGVSGPAAHLPFIRSGELRAIATTGATRSSAVPEVPTFAESGLPGFDLSDWYGPVVPSGTPDAIISILHSHVARALSKPEVRTALYTLGAEPSGMSPEAFAAFVAQETDKIGTLVTHLNIRLD</sequence>
<name>A0ABS1UD92_9PROT</name>
<proteinExistence type="inferred from homology"/>
<dbReference type="Pfam" id="PF03401">
    <property type="entry name" value="TctC"/>
    <property type="match status" value="1"/>
</dbReference>
<reference evidence="3 4" key="1">
    <citation type="submission" date="2021-01" db="EMBL/GenBank/DDBJ databases">
        <title>Belnapia mucosa sp. nov. and Belnapia arida sp. nov., isolated from the Tabernas Desert (Almeria, Spain).</title>
        <authorList>
            <person name="Molina-Menor E."/>
            <person name="Vidal-Verdu A."/>
            <person name="Calonge A."/>
            <person name="Satari L."/>
            <person name="Pereto J."/>
            <person name="Porcar M."/>
        </authorList>
    </citation>
    <scope>NUCLEOTIDE SEQUENCE [LARGE SCALE GENOMIC DNA]</scope>
    <source>
        <strain evidence="3 4">T18</strain>
    </source>
</reference>
<comment type="similarity">
    <text evidence="1">Belongs to the UPF0065 (bug) family.</text>
</comment>
<protein>
    <submittedName>
        <fullName evidence="3">Tripartite tricarboxylate transporter substrate binding protein</fullName>
    </submittedName>
</protein>
<dbReference type="Gene3D" id="3.40.190.150">
    <property type="entry name" value="Bordetella uptake gene, domain 1"/>
    <property type="match status" value="1"/>
</dbReference>
<evidence type="ECO:0000256" key="2">
    <source>
        <dbReference type="SAM" id="SignalP"/>
    </source>
</evidence>
<keyword evidence="2" id="KW-0732">Signal</keyword>
<feature type="signal peptide" evidence="2">
    <location>
        <begin position="1"/>
        <end position="23"/>
    </location>
</feature>
<comment type="caution">
    <text evidence="3">The sequence shown here is derived from an EMBL/GenBank/DDBJ whole genome shotgun (WGS) entry which is preliminary data.</text>
</comment>
<dbReference type="PIRSF" id="PIRSF017082">
    <property type="entry name" value="YflP"/>
    <property type="match status" value="1"/>
</dbReference>
<evidence type="ECO:0000256" key="1">
    <source>
        <dbReference type="ARBA" id="ARBA00006987"/>
    </source>
</evidence>
<dbReference type="InterPro" id="IPR042100">
    <property type="entry name" value="Bug_dom1"/>
</dbReference>
<evidence type="ECO:0000313" key="4">
    <source>
        <dbReference type="Proteomes" id="UP000660885"/>
    </source>
</evidence>
<accession>A0ABS1UD92</accession>
<dbReference type="RefSeq" id="WP_202836002.1">
    <property type="nucleotide sequence ID" value="NZ_JAETWB010000097.1"/>
</dbReference>
<dbReference type="Proteomes" id="UP000660885">
    <property type="component" value="Unassembled WGS sequence"/>
</dbReference>
<feature type="chain" id="PRO_5045088132" evidence="2">
    <location>
        <begin position="24"/>
        <end position="323"/>
    </location>
</feature>
<dbReference type="InterPro" id="IPR005064">
    <property type="entry name" value="BUG"/>
</dbReference>
<dbReference type="PANTHER" id="PTHR42928">
    <property type="entry name" value="TRICARBOXYLATE-BINDING PROTEIN"/>
    <property type="match status" value="1"/>
</dbReference>
<dbReference type="EMBL" id="JAETWB010000097">
    <property type="protein sequence ID" value="MBL6082669.1"/>
    <property type="molecule type" value="Genomic_DNA"/>
</dbReference>